<dbReference type="EMBL" id="VSSQ01024123">
    <property type="protein sequence ID" value="MPM71451.1"/>
    <property type="molecule type" value="Genomic_DNA"/>
</dbReference>
<comment type="caution">
    <text evidence="1">The sequence shown here is derived from an EMBL/GenBank/DDBJ whole genome shotgun (WGS) entry which is preliminary data.</text>
</comment>
<organism evidence="1">
    <name type="scientific">bioreactor metagenome</name>
    <dbReference type="NCBI Taxonomy" id="1076179"/>
    <lineage>
        <taxon>unclassified sequences</taxon>
        <taxon>metagenomes</taxon>
        <taxon>ecological metagenomes</taxon>
    </lineage>
</organism>
<protein>
    <submittedName>
        <fullName evidence="1">Uncharacterized protein</fullName>
    </submittedName>
</protein>
<sequence length="221" mass="23664">MEFAGNDPGRTAGQLALLEYLRQGDETEVGVAGGNELQGLRNVFTLNEFRLHGVQQLELVQRFNGGRAVGGGFRVGDGQLVEIAVFQNRPLGIDEIGFGRPQHQLADGVSETAAGDGMPFFLQFGRGCVVSGEEDFERRAVDDLGVELACGAEGEDGLVAGVLLEIGGNLLHRRREIGGNRNLHFGGADTRCGEQGDKKGGQALHGVSPGWMEGFRRTCRE</sequence>
<proteinExistence type="predicted"/>
<evidence type="ECO:0000313" key="1">
    <source>
        <dbReference type="EMBL" id="MPM71451.1"/>
    </source>
</evidence>
<dbReference type="AlphaFoldDB" id="A0A645C3C1"/>
<reference evidence="1" key="1">
    <citation type="submission" date="2019-08" db="EMBL/GenBank/DDBJ databases">
        <authorList>
            <person name="Kucharzyk K."/>
            <person name="Murdoch R.W."/>
            <person name="Higgins S."/>
            <person name="Loffler F."/>
        </authorList>
    </citation>
    <scope>NUCLEOTIDE SEQUENCE</scope>
</reference>
<accession>A0A645C3C1</accession>
<gene>
    <name evidence="1" type="ORF">SDC9_118416</name>
</gene>
<name>A0A645C3C1_9ZZZZ</name>